<evidence type="ECO:0000259" key="2">
    <source>
        <dbReference type="Pfam" id="PF21516"/>
    </source>
</evidence>
<dbReference type="Proteomes" id="UP000835052">
    <property type="component" value="Unassembled WGS sequence"/>
</dbReference>
<reference evidence="3" key="1">
    <citation type="submission" date="2020-10" db="EMBL/GenBank/DDBJ databases">
        <authorList>
            <person name="Kikuchi T."/>
        </authorList>
    </citation>
    <scope>NUCLEOTIDE SEQUENCE</scope>
    <source>
        <strain evidence="3">NKZ352</strain>
    </source>
</reference>
<dbReference type="SUPFAM" id="SSF52540">
    <property type="entry name" value="P-loop containing nucleoside triphosphate hydrolases"/>
    <property type="match status" value="1"/>
</dbReference>
<proteinExistence type="predicted"/>
<accession>A0A8S1HV83</accession>
<feature type="domain" description="G" evidence="1">
    <location>
        <begin position="394"/>
        <end position="422"/>
    </location>
</feature>
<organism evidence="3 4">
    <name type="scientific">Caenorhabditis auriculariae</name>
    <dbReference type="NCBI Taxonomy" id="2777116"/>
    <lineage>
        <taxon>Eukaryota</taxon>
        <taxon>Metazoa</taxon>
        <taxon>Ecdysozoa</taxon>
        <taxon>Nematoda</taxon>
        <taxon>Chromadorea</taxon>
        <taxon>Rhabditida</taxon>
        <taxon>Rhabditina</taxon>
        <taxon>Rhabditomorpha</taxon>
        <taxon>Rhabditoidea</taxon>
        <taxon>Rhabditidae</taxon>
        <taxon>Peloderinae</taxon>
        <taxon>Caenorhabditis</taxon>
    </lineage>
</organism>
<dbReference type="InterPro" id="IPR048422">
    <property type="entry name" value="NOA1/YqeH-like_C"/>
</dbReference>
<dbReference type="CDD" id="cd01855">
    <property type="entry name" value="YqeH"/>
    <property type="match status" value="1"/>
</dbReference>
<dbReference type="AlphaFoldDB" id="A0A8S1HV83"/>
<protein>
    <recommendedName>
        <fullName evidence="5">G domain-containing protein</fullName>
    </recommendedName>
</protein>
<gene>
    <name evidence="3" type="ORF">CAUJ_LOCUS12849</name>
</gene>
<evidence type="ECO:0000259" key="1">
    <source>
        <dbReference type="Pfam" id="PF01926"/>
    </source>
</evidence>
<keyword evidence="4" id="KW-1185">Reference proteome</keyword>
<evidence type="ECO:0000313" key="4">
    <source>
        <dbReference type="Proteomes" id="UP000835052"/>
    </source>
</evidence>
<dbReference type="InterPro" id="IPR006073">
    <property type="entry name" value="GTP-bd"/>
</dbReference>
<dbReference type="Pfam" id="PF01926">
    <property type="entry name" value="MMR_HSR1"/>
    <property type="match status" value="1"/>
</dbReference>
<comment type="caution">
    <text evidence="3">The sequence shown here is derived from an EMBL/GenBank/DDBJ whole genome shotgun (WGS) entry which is preliminary data.</text>
</comment>
<dbReference type="GO" id="GO:0005525">
    <property type="term" value="F:GTP binding"/>
    <property type="evidence" value="ECO:0007669"/>
    <property type="project" value="InterPro"/>
</dbReference>
<dbReference type="InterPro" id="IPR052807">
    <property type="entry name" value="Mito_transl_resp_regulator"/>
</dbReference>
<dbReference type="OrthoDB" id="1696305at2759"/>
<dbReference type="InterPro" id="IPR027417">
    <property type="entry name" value="P-loop_NTPase"/>
</dbReference>
<dbReference type="PANTHER" id="PTHR46406:SF1">
    <property type="entry name" value="NITRIC OXIDE-ASSOCIATED PROTEIN 1"/>
    <property type="match status" value="1"/>
</dbReference>
<dbReference type="EMBL" id="CAJGYM010000082">
    <property type="protein sequence ID" value="CAD6196938.1"/>
    <property type="molecule type" value="Genomic_DNA"/>
</dbReference>
<name>A0A8S1HV83_9PELO</name>
<sequence>MIGNFHRNGLFRLFSTKADIQKTLKSLKNSPNRSAQISELYKKFDDFERDLMNEEQRSTEFAATSMIGENFLKNEKDYDKVVKRREREAAGLKKEEPKRSQTFPLLPTAQQVFVKPNELVDGQNVEQIDRGFYVEAGTVVDEYVAGCSMDLDPGDLIVSSRQYFGSEDAVEHISFQQPGQRLHEEESVELEESAMQVETTGTVDESRPSSDQTCGGCGAHFHCKDPSLPGFLPVEVFEKVERSTKNKEDQSMCKRCHLLQKHNFLLNVNVCNVDYSKMMSELKKSNEMLVLLIVDVTDLPGSIHPNLAEIIGAGKPMIVIGNKVDLLPPDARTGYMSRFKQTVERTVEKMGLLEKFNILHTGLISAKTGYGVEELITQVFLKYTNVRLGMRGDIYLVGCTNSGKSTLFNAFLQSDLCKVRAIDLVDRATASIWPGTTMNLLKFPVMKPSPYRLEMRRRRLLQQRAWMKKEVNSRKLLLQETGDPQYAIPIATIQNSFKEDEDELQPMALNSLKNHEEKEKKKSWSLDDAIFSKGKWCFDTPGTVNDQQVLNLFTLDELVNVTPRRLLTPRTAILKAGESLVIGGVARIDICEADDNLLLTTFVSDSLPLNVLPTEEVDRFLAQYAGTPALVVPCGDQERMKSWPALKSREFDLFGRKDSGCCDIVLSSLGWVMVSSERALKLAAYTPDGRGLTARLQPVLPYSANLRGKRIPGTNFYKVQPIEFPLTKWEKNPAKQRRWKNT</sequence>
<dbReference type="Gene3D" id="3.40.50.300">
    <property type="entry name" value="P-loop containing nucleotide triphosphate hydrolases"/>
    <property type="match status" value="1"/>
</dbReference>
<dbReference type="PANTHER" id="PTHR46406">
    <property type="entry name" value="NITRIC OXIDE-ASSOCIATED PROTEIN 1"/>
    <property type="match status" value="1"/>
</dbReference>
<evidence type="ECO:0008006" key="5">
    <source>
        <dbReference type="Google" id="ProtNLM"/>
    </source>
</evidence>
<dbReference type="Pfam" id="PF21516">
    <property type="entry name" value="YqeH-like_C"/>
    <property type="match status" value="1"/>
</dbReference>
<evidence type="ECO:0000313" key="3">
    <source>
        <dbReference type="EMBL" id="CAD6196938.1"/>
    </source>
</evidence>
<feature type="domain" description="NOA1/YqeH-like C-terminal" evidence="2">
    <location>
        <begin position="599"/>
        <end position="694"/>
    </location>
</feature>